<dbReference type="EMBL" id="AZBU02000008">
    <property type="protein sequence ID" value="TKR67679.1"/>
    <property type="molecule type" value="Genomic_DNA"/>
</dbReference>
<sequence length="77" mass="8600">MLGGQKVQLARASRGDRVFSSETPFVAAAAGGGRTVTAKRDPHADPVWVREEAEKNDDDYDPNDERTREFSWECAQF</sequence>
<evidence type="ECO:0000313" key="3">
    <source>
        <dbReference type="Proteomes" id="UP000298663"/>
    </source>
</evidence>
<proteinExistence type="predicted"/>
<keyword evidence="3" id="KW-1185">Reference proteome</keyword>
<evidence type="ECO:0000256" key="1">
    <source>
        <dbReference type="SAM" id="MobiDB-lite"/>
    </source>
</evidence>
<accession>A0A4U5MER1</accession>
<dbReference type="Proteomes" id="UP000298663">
    <property type="component" value="Unassembled WGS sequence"/>
</dbReference>
<reference evidence="2 3" key="1">
    <citation type="journal article" date="2015" name="Genome Biol.">
        <title>Comparative genomics of Steinernema reveals deeply conserved gene regulatory networks.</title>
        <authorList>
            <person name="Dillman A.R."/>
            <person name="Macchietto M."/>
            <person name="Porter C.F."/>
            <person name="Rogers A."/>
            <person name="Williams B."/>
            <person name="Antoshechkin I."/>
            <person name="Lee M.M."/>
            <person name="Goodwin Z."/>
            <person name="Lu X."/>
            <person name="Lewis E.E."/>
            <person name="Goodrich-Blair H."/>
            <person name="Stock S.P."/>
            <person name="Adams B.J."/>
            <person name="Sternberg P.W."/>
            <person name="Mortazavi A."/>
        </authorList>
    </citation>
    <scope>NUCLEOTIDE SEQUENCE [LARGE SCALE GENOMIC DNA]</scope>
    <source>
        <strain evidence="2 3">ALL</strain>
    </source>
</reference>
<comment type="caution">
    <text evidence="2">The sequence shown here is derived from an EMBL/GenBank/DDBJ whole genome shotgun (WGS) entry which is preliminary data.</text>
</comment>
<protein>
    <submittedName>
        <fullName evidence="2">Uncharacterized protein</fullName>
    </submittedName>
</protein>
<feature type="region of interest" description="Disordered" evidence="1">
    <location>
        <begin position="51"/>
        <end position="77"/>
    </location>
</feature>
<name>A0A4U5MER1_STECR</name>
<reference evidence="2 3" key="2">
    <citation type="journal article" date="2019" name="G3 (Bethesda)">
        <title>Hybrid Assembly of the Genome of the Entomopathogenic Nematode Steinernema carpocapsae Identifies the X-Chromosome.</title>
        <authorList>
            <person name="Serra L."/>
            <person name="Macchietto M."/>
            <person name="Macias-Munoz A."/>
            <person name="McGill C.J."/>
            <person name="Rodriguez I.M."/>
            <person name="Rodriguez B."/>
            <person name="Murad R."/>
            <person name="Mortazavi A."/>
        </authorList>
    </citation>
    <scope>NUCLEOTIDE SEQUENCE [LARGE SCALE GENOMIC DNA]</scope>
    <source>
        <strain evidence="2 3">ALL</strain>
    </source>
</reference>
<gene>
    <name evidence="2" type="ORF">L596_023794</name>
</gene>
<dbReference type="AlphaFoldDB" id="A0A4U5MER1"/>
<organism evidence="2 3">
    <name type="scientific">Steinernema carpocapsae</name>
    <name type="common">Entomopathogenic nematode</name>
    <dbReference type="NCBI Taxonomy" id="34508"/>
    <lineage>
        <taxon>Eukaryota</taxon>
        <taxon>Metazoa</taxon>
        <taxon>Ecdysozoa</taxon>
        <taxon>Nematoda</taxon>
        <taxon>Chromadorea</taxon>
        <taxon>Rhabditida</taxon>
        <taxon>Tylenchina</taxon>
        <taxon>Panagrolaimomorpha</taxon>
        <taxon>Strongyloidoidea</taxon>
        <taxon>Steinernematidae</taxon>
        <taxon>Steinernema</taxon>
    </lineage>
</organism>
<evidence type="ECO:0000313" key="2">
    <source>
        <dbReference type="EMBL" id="TKR67679.1"/>
    </source>
</evidence>